<proteinExistence type="predicted"/>
<reference evidence="1" key="2">
    <citation type="submission" date="2020-09" db="EMBL/GenBank/DDBJ databases">
        <authorList>
            <person name="Sun Q."/>
            <person name="Zhou Y."/>
        </authorList>
    </citation>
    <scope>NUCLEOTIDE SEQUENCE</scope>
    <source>
        <strain evidence="1">CGMCC 4.7368</strain>
    </source>
</reference>
<sequence length="95" mass="10500">MTERAAVDYYLVLTGPASPPASSRGTSRPWRIESVHLFDAEWLLAELRARGVRIGSASSVRAAQWSAAEIYPRASNQALPVRPEQAELLRLLALR</sequence>
<name>A0A917YV47_9ACTN</name>
<accession>A0A917YV47</accession>
<dbReference type="AlphaFoldDB" id="A0A917YV47"/>
<gene>
    <name evidence="1" type="ORF">GCM10012289_23160</name>
</gene>
<evidence type="ECO:0000313" key="1">
    <source>
        <dbReference type="EMBL" id="GGO67231.1"/>
    </source>
</evidence>
<reference evidence="1" key="1">
    <citation type="journal article" date="2014" name="Int. J. Syst. Evol. Microbiol.">
        <title>Complete genome sequence of Corynebacterium casei LMG S-19264T (=DSM 44701T), isolated from a smear-ripened cheese.</title>
        <authorList>
            <consortium name="US DOE Joint Genome Institute (JGI-PGF)"/>
            <person name="Walter F."/>
            <person name="Albersmeier A."/>
            <person name="Kalinowski J."/>
            <person name="Ruckert C."/>
        </authorList>
    </citation>
    <scope>NUCLEOTIDE SEQUENCE</scope>
    <source>
        <strain evidence="1">CGMCC 4.7368</strain>
    </source>
</reference>
<dbReference type="EMBL" id="BMNH01000005">
    <property type="protein sequence ID" value="GGO67231.1"/>
    <property type="molecule type" value="Genomic_DNA"/>
</dbReference>
<comment type="caution">
    <text evidence="1">The sequence shown here is derived from an EMBL/GenBank/DDBJ whole genome shotgun (WGS) entry which is preliminary data.</text>
</comment>
<organism evidence="1 2">
    <name type="scientific">Nonomuraea cavernae</name>
    <dbReference type="NCBI Taxonomy" id="2045107"/>
    <lineage>
        <taxon>Bacteria</taxon>
        <taxon>Bacillati</taxon>
        <taxon>Actinomycetota</taxon>
        <taxon>Actinomycetes</taxon>
        <taxon>Streptosporangiales</taxon>
        <taxon>Streptosporangiaceae</taxon>
        <taxon>Nonomuraea</taxon>
    </lineage>
</organism>
<dbReference type="Proteomes" id="UP000646523">
    <property type="component" value="Unassembled WGS sequence"/>
</dbReference>
<protein>
    <submittedName>
        <fullName evidence="1">Uncharacterized protein</fullName>
    </submittedName>
</protein>
<evidence type="ECO:0000313" key="2">
    <source>
        <dbReference type="Proteomes" id="UP000646523"/>
    </source>
</evidence>
<keyword evidence="2" id="KW-1185">Reference proteome</keyword>